<organism evidence="2 3">
    <name type="scientific">Rhizosaccharibacter radicis</name>
    <dbReference type="NCBI Taxonomy" id="2782605"/>
    <lineage>
        <taxon>Bacteria</taxon>
        <taxon>Pseudomonadati</taxon>
        <taxon>Pseudomonadota</taxon>
        <taxon>Alphaproteobacteria</taxon>
        <taxon>Acetobacterales</taxon>
        <taxon>Acetobacteraceae</taxon>
        <taxon>Rhizosaccharibacter</taxon>
    </lineage>
</organism>
<sequence length="54" mass="5986">MSDQKHDEPHEILRDLSEKHEDQPGDLGKTKTDAPPRSLETPSEGDKPGDGRHA</sequence>
<proteinExistence type="predicted"/>
<comment type="caution">
    <text evidence="2">The sequence shown here is derived from an EMBL/GenBank/DDBJ whole genome shotgun (WGS) entry which is preliminary data.</text>
</comment>
<dbReference type="EMBL" id="JAMZEJ010000001">
    <property type="protein sequence ID" value="MCQ8239276.1"/>
    <property type="molecule type" value="Genomic_DNA"/>
</dbReference>
<evidence type="ECO:0000313" key="2">
    <source>
        <dbReference type="EMBL" id="MCQ8239276.1"/>
    </source>
</evidence>
<feature type="compositionally biased region" description="Basic and acidic residues" evidence="1">
    <location>
        <begin position="44"/>
        <end position="54"/>
    </location>
</feature>
<evidence type="ECO:0000256" key="1">
    <source>
        <dbReference type="SAM" id="MobiDB-lite"/>
    </source>
</evidence>
<dbReference type="Proteomes" id="UP001524547">
    <property type="component" value="Unassembled WGS sequence"/>
</dbReference>
<evidence type="ECO:0000313" key="3">
    <source>
        <dbReference type="Proteomes" id="UP001524547"/>
    </source>
</evidence>
<protein>
    <submittedName>
        <fullName evidence="2">Uncharacterized protein</fullName>
    </submittedName>
</protein>
<gene>
    <name evidence="2" type="ORF">NFI88_00290</name>
</gene>
<reference evidence="2 3" key="1">
    <citation type="submission" date="2022-06" db="EMBL/GenBank/DDBJ databases">
        <title>Rhizosaccharibacter gen. nov. sp. nov. KSS12, endophytic bacteria isolated from sugarcane.</title>
        <authorList>
            <person name="Pitiwittayakul N."/>
        </authorList>
    </citation>
    <scope>NUCLEOTIDE SEQUENCE [LARGE SCALE GENOMIC DNA]</scope>
    <source>
        <strain evidence="2 3">KSS12</strain>
    </source>
</reference>
<name>A0ABT1VSF7_9PROT</name>
<feature type="compositionally biased region" description="Basic and acidic residues" evidence="1">
    <location>
        <begin position="1"/>
        <end position="34"/>
    </location>
</feature>
<feature type="region of interest" description="Disordered" evidence="1">
    <location>
        <begin position="1"/>
        <end position="54"/>
    </location>
</feature>
<accession>A0ABT1VSF7</accession>
<keyword evidence="3" id="KW-1185">Reference proteome</keyword>
<dbReference type="RefSeq" id="WP_422918023.1">
    <property type="nucleotide sequence ID" value="NZ_JAMZEJ010000001.1"/>
</dbReference>